<accession>A0A2A9FZW9</accession>
<feature type="compositionally biased region" description="Basic residues" evidence="1">
    <location>
        <begin position="16"/>
        <end position="29"/>
    </location>
</feature>
<comment type="caution">
    <text evidence="2">The sequence shown here is derived from an EMBL/GenBank/DDBJ whole genome shotgun (WGS) entry which is preliminary data.</text>
</comment>
<keyword evidence="3" id="KW-1185">Reference proteome</keyword>
<feature type="region of interest" description="Disordered" evidence="1">
    <location>
        <begin position="1"/>
        <end position="34"/>
    </location>
</feature>
<feature type="region of interest" description="Disordered" evidence="1">
    <location>
        <begin position="244"/>
        <end position="264"/>
    </location>
</feature>
<dbReference type="AlphaFoldDB" id="A0A2A9FZW9"/>
<sequence>MTYGRPPSGYGTTCARTRKRRAATPRTRRPWPAGRDHRALVHDHDADAALGRQVEVVEGAGWCRRGRGPARAVVLARQIRAIRRLVEDQDRRCLRQRLSRARCRSPPDSVAALRWRRCSTFARLMQSSMISRSHRAFCTRACGAGCGLAVPVRQRCRPGSGSVFRGRIAGLPRGLRRTVTDLQIFPVALLRNPKPYDSRSPQSATHRVRQIVLVGCLQFQSLNTRWAYDRMLCRFWFHPGARRARASHPDDCRPGANQPRNCWT</sequence>
<reference evidence="2 3" key="1">
    <citation type="submission" date="2017-10" db="EMBL/GenBank/DDBJ databases">
        <title>Sequencing the genomes of 1000 actinobacteria strains.</title>
        <authorList>
            <person name="Klenk H.-P."/>
        </authorList>
    </citation>
    <scope>NUCLEOTIDE SEQUENCE [LARGE SCALE GENOMIC DNA]</scope>
    <source>
        <strain evidence="2 3">DSM 46092</strain>
    </source>
</reference>
<evidence type="ECO:0000256" key="1">
    <source>
        <dbReference type="SAM" id="MobiDB-lite"/>
    </source>
</evidence>
<protein>
    <submittedName>
        <fullName evidence="2">Uncharacterized protein</fullName>
    </submittedName>
</protein>
<proteinExistence type="predicted"/>
<evidence type="ECO:0000313" key="2">
    <source>
        <dbReference type="EMBL" id="PFG56974.1"/>
    </source>
</evidence>
<dbReference type="Proteomes" id="UP000243542">
    <property type="component" value="Unassembled WGS sequence"/>
</dbReference>
<name>A0A2A9FZW9_9PSEU</name>
<gene>
    <name evidence="2" type="ORF">ATK36_0515</name>
</gene>
<evidence type="ECO:0000313" key="3">
    <source>
        <dbReference type="Proteomes" id="UP000243542"/>
    </source>
</evidence>
<dbReference type="EMBL" id="PDJK01000001">
    <property type="protein sequence ID" value="PFG56974.1"/>
    <property type="molecule type" value="Genomic_DNA"/>
</dbReference>
<organism evidence="2 3">
    <name type="scientific">Amycolatopsis sulphurea</name>
    <dbReference type="NCBI Taxonomy" id="76022"/>
    <lineage>
        <taxon>Bacteria</taxon>
        <taxon>Bacillati</taxon>
        <taxon>Actinomycetota</taxon>
        <taxon>Actinomycetes</taxon>
        <taxon>Pseudonocardiales</taxon>
        <taxon>Pseudonocardiaceae</taxon>
        <taxon>Amycolatopsis</taxon>
    </lineage>
</organism>